<feature type="domain" description="DDE Tnp4" evidence="3">
    <location>
        <begin position="9"/>
        <end position="81"/>
    </location>
</feature>
<reference evidence="5" key="1">
    <citation type="journal article" date="2015" name="Nat. Genet.">
        <title>The genome and transcriptome of the zoonotic hookworm Ancylostoma ceylanicum identify infection-specific gene families.</title>
        <authorList>
            <person name="Schwarz E.M."/>
            <person name="Hu Y."/>
            <person name="Antoshechkin I."/>
            <person name="Miller M.M."/>
            <person name="Sternberg P.W."/>
            <person name="Aroian R.V."/>
        </authorList>
    </citation>
    <scope>NUCLEOTIDE SEQUENCE</scope>
    <source>
        <strain evidence="5">HY135</strain>
    </source>
</reference>
<dbReference type="Proteomes" id="UP000024635">
    <property type="component" value="Unassembled WGS sequence"/>
</dbReference>
<evidence type="ECO:0000259" key="3">
    <source>
        <dbReference type="Pfam" id="PF13359"/>
    </source>
</evidence>
<dbReference type="GO" id="GO:0046872">
    <property type="term" value="F:metal ion binding"/>
    <property type="evidence" value="ECO:0007669"/>
    <property type="project" value="UniProtKB-KW"/>
</dbReference>
<name>A0A016S7C7_9BILA</name>
<evidence type="ECO:0000256" key="1">
    <source>
        <dbReference type="ARBA" id="ARBA00001968"/>
    </source>
</evidence>
<keyword evidence="5" id="KW-1185">Reference proteome</keyword>
<gene>
    <name evidence="4" type="primary">Acey_s0285.g1371</name>
    <name evidence="4" type="ORF">Y032_0285g1371</name>
</gene>
<comment type="cofactor">
    <cofactor evidence="1">
        <name>a divalent metal cation</name>
        <dbReference type="ChEBI" id="CHEBI:60240"/>
    </cofactor>
</comment>
<protein>
    <recommendedName>
        <fullName evidence="3">DDE Tnp4 domain-containing protein</fullName>
    </recommendedName>
</protein>
<comment type="caution">
    <text evidence="4">The sequence shown here is derived from an EMBL/GenBank/DDBJ whole genome shotgun (WGS) entry which is preliminary data.</text>
</comment>
<proteinExistence type="predicted"/>
<sequence>MGGILSGFTFFNYKRFYSIVSLALVDANYRCLVYDLGVPGRCSDAGFPPPVKLGNVSRVAHHVLVDHGFRHTIRFMKPFRRVDALKIAKYAYFVYKMEQRQQRKAICEQHFVTVAEYIGAETRCAGKK</sequence>
<dbReference type="OrthoDB" id="5863356at2759"/>
<dbReference type="Pfam" id="PF13359">
    <property type="entry name" value="DDE_Tnp_4"/>
    <property type="match status" value="1"/>
</dbReference>
<evidence type="ECO:0000313" key="4">
    <source>
        <dbReference type="EMBL" id="EYB86154.1"/>
    </source>
</evidence>
<evidence type="ECO:0000256" key="2">
    <source>
        <dbReference type="ARBA" id="ARBA00022723"/>
    </source>
</evidence>
<keyword evidence="2" id="KW-0479">Metal-binding</keyword>
<dbReference type="AlphaFoldDB" id="A0A016S7C7"/>
<evidence type="ECO:0000313" key="5">
    <source>
        <dbReference type="Proteomes" id="UP000024635"/>
    </source>
</evidence>
<organism evidence="4 5">
    <name type="scientific">Ancylostoma ceylanicum</name>
    <dbReference type="NCBI Taxonomy" id="53326"/>
    <lineage>
        <taxon>Eukaryota</taxon>
        <taxon>Metazoa</taxon>
        <taxon>Ecdysozoa</taxon>
        <taxon>Nematoda</taxon>
        <taxon>Chromadorea</taxon>
        <taxon>Rhabditida</taxon>
        <taxon>Rhabditina</taxon>
        <taxon>Rhabditomorpha</taxon>
        <taxon>Strongyloidea</taxon>
        <taxon>Ancylostomatidae</taxon>
        <taxon>Ancylostomatinae</taxon>
        <taxon>Ancylostoma</taxon>
    </lineage>
</organism>
<dbReference type="STRING" id="53326.A0A016S7C7"/>
<dbReference type="InterPro" id="IPR027806">
    <property type="entry name" value="HARBI1_dom"/>
</dbReference>
<accession>A0A016S7C7</accession>
<dbReference type="EMBL" id="JARK01001621">
    <property type="protein sequence ID" value="EYB86154.1"/>
    <property type="molecule type" value="Genomic_DNA"/>
</dbReference>